<dbReference type="Gene3D" id="3.40.50.360">
    <property type="match status" value="1"/>
</dbReference>
<keyword evidence="2" id="KW-0560">Oxidoreductase</keyword>
<evidence type="ECO:0000256" key="2">
    <source>
        <dbReference type="ARBA" id="ARBA00023002"/>
    </source>
</evidence>
<reference evidence="4 5" key="2">
    <citation type="journal article" date="2010" name="Stand. Genomic Sci.">
        <title>Complete genome sequence of Sebaldella termitidis type strain (NCTC 11300).</title>
        <authorList>
            <person name="Harmon-Smith M."/>
            <person name="Celia L."/>
            <person name="Chertkov O."/>
            <person name="Lapidus A."/>
            <person name="Copeland A."/>
            <person name="Glavina Del Rio T."/>
            <person name="Nolan M."/>
            <person name="Lucas S."/>
            <person name="Tice H."/>
            <person name="Cheng J.F."/>
            <person name="Han C."/>
            <person name="Detter J.C."/>
            <person name="Bruce D."/>
            <person name="Goodwin L."/>
            <person name="Pitluck S."/>
            <person name="Pati A."/>
            <person name="Liolios K."/>
            <person name="Ivanova N."/>
            <person name="Mavromatis K."/>
            <person name="Mikhailova N."/>
            <person name="Chen A."/>
            <person name="Palaniappan K."/>
            <person name="Land M."/>
            <person name="Hauser L."/>
            <person name="Chang Y.J."/>
            <person name="Jeffries C.D."/>
            <person name="Brettin T."/>
            <person name="Goker M."/>
            <person name="Beck B."/>
            <person name="Bristow J."/>
            <person name="Eisen J.A."/>
            <person name="Markowitz V."/>
            <person name="Hugenholtz P."/>
            <person name="Kyrpides N.C."/>
            <person name="Klenk H.P."/>
            <person name="Chen F."/>
        </authorList>
    </citation>
    <scope>NUCLEOTIDE SEQUENCE [LARGE SCALE GENOMIC DNA]</scope>
    <source>
        <strain evidence="5">ATCC 33386 / NCTC 11300</strain>
    </source>
</reference>
<comment type="similarity">
    <text evidence="1">Belongs to the NAD(P)H dehydrogenase (quinone) family.</text>
</comment>
<dbReference type="STRING" id="526218.Sterm_2777"/>
<dbReference type="SUPFAM" id="SSF52218">
    <property type="entry name" value="Flavoproteins"/>
    <property type="match status" value="1"/>
</dbReference>
<sequence length="184" mass="20745">MKNNLIICCSPISDSCSNKIKNGLIGILKKRDENVEVRDLYALQFDPVITENDISSAFQGKYREDVMKEQEYLKNADSVFLIFPIYSSAMPALMKGYIDRVLSQNFAYSYNSDGSINKLMTGKTISTFSPMGAALKYYEESGVKSAMDAIFSATFLFRGFEISSINYFGSDNREKMLSELENLI</sequence>
<dbReference type="PANTHER" id="PTHR10204:SF34">
    <property type="entry name" value="NAD(P)H DEHYDROGENASE [QUINONE] 1 ISOFORM 1"/>
    <property type="match status" value="1"/>
</dbReference>
<evidence type="ECO:0000256" key="1">
    <source>
        <dbReference type="ARBA" id="ARBA00006252"/>
    </source>
</evidence>
<reference evidence="5" key="1">
    <citation type="submission" date="2009-09" db="EMBL/GenBank/DDBJ databases">
        <title>The complete chromosome of Sebaldella termitidis ATCC 33386.</title>
        <authorList>
            <consortium name="US DOE Joint Genome Institute (JGI-PGF)"/>
            <person name="Lucas S."/>
            <person name="Copeland A."/>
            <person name="Lapidus A."/>
            <person name="Glavina del Rio T."/>
            <person name="Dalin E."/>
            <person name="Tice H."/>
            <person name="Bruce D."/>
            <person name="Goodwin L."/>
            <person name="Pitluck S."/>
            <person name="Kyrpides N."/>
            <person name="Mavromatis K."/>
            <person name="Ivanova N."/>
            <person name="Mikhailova N."/>
            <person name="Sims D."/>
            <person name="Meincke L."/>
            <person name="Brettin T."/>
            <person name="Detter J.C."/>
            <person name="Han C."/>
            <person name="Larimer F."/>
            <person name="Land M."/>
            <person name="Hauser L."/>
            <person name="Markowitz V."/>
            <person name="Cheng J.F."/>
            <person name="Hugenholtz P."/>
            <person name="Woyke T."/>
            <person name="Wu D."/>
            <person name="Eisen J.A."/>
        </authorList>
    </citation>
    <scope>NUCLEOTIDE SEQUENCE [LARGE SCALE GENOMIC DNA]</scope>
    <source>
        <strain evidence="5">ATCC 33386 / NCTC 11300</strain>
    </source>
</reference>
<dbReference type="PANTHER" id="PTHR10204">
    <property type="entry name" value="NAD P H OXIDOREDUCTASE-RELATED"/>
    <property type="match status" value="1"/>
</dbReference>
<dbReference type="InterPro" id="IPR029039">
    <property type="entry name" value="Flavoprotein-like_sf"/>
</dbReference>
<dbReference type="Pfam" id="PF02525">
    <property type="entry name" value="Flavodoxin_2"/>
    <property type="match status" value="1"/>
</dbReference>
<dbReference type="KEGG" id="str:Sterm_2777"/>
<dbReference type="eggNOG" id="COG2249">
    <property type="taxonomic scope" value="Bacteria"/>
</dbReference>
<keyword evidence="5" id="KW-1185">Reference proteome</keyword>
<name>D1AMP8_SEBTE</name>
<accession>D1AMP8</accession>
<dbReference type="GO" id="GO:0005829">
    <property type="term" value="C:cytosol"/>
    <property type="evidence" value="ECO:0007669"/>
    <property type="project" value="TreeGrafter"/>
</dbReference>
<dbReference type="InterPro" id="IPR051545">
    <property type="entry name" value="NAD(P)H_dehydrogenase_qn"/>
</dbReference>
<protein>
    <submittedName>
        <fullName evidence="4">NAD(P)H dehydrogenase (Quinone)</fullName>
    </submittedName>
</protein>
<dbReference type="HOGENOM" id="CLU_058643_1_0_0"/>
<proteinExistence type="inferred from homology"/>
<dbReference type="RefSeq" id="WP_012862216.1">
    <property type="nucleotide sequence ID" value="NC_013517.1"/>
</dbReference>
<dbReference type="InterPro" id="IPR003680">
    <property type="entry name" value="Flavodoxin_fold"/>
</dbReference>
<dbReference type="GO" id="GO:0003955">
    <property type="term" value="F:NAD(P)H dehydrogenase (quinone) activity"/>
    <property type="evidence" value="ECO:0007669"/>
    <property type="project" value="TreeGrafter"/>
</dbReference>
<gene>
    <name evidence="4" type="ordered locus">Sterm_2777</name>
</gene>
<evidence type="ECO:0000259" key="3">
    <source>
        <dbReference type="Pfam" id="PF02525"/>
    </source>
</evidence>
<dbReference type="AlphaFoldDB" id="D1AMP8"/>
<dbReference type="Proteomes" id="UP000000845">
    <property type="component" value="Chromosome"/>
</dbReference>
<organism evidence="4 5">
    <name type="scientific">Sebaldella termitidis (strain ATCC 33386 / NCTC 11300)</name>
    <dbReference type="NCBI Taxonomy" id="526218"/>
    <lineage>
        <taxon>Bacteria</taxon>
        <taxon>Fusobacteriati</taxon>
        <taxon>Fusobacteriota</taxon>
        <taxon>Fusobacteriia</taxon>
        <taxon>Fusobacteriales</taxon>
        <taxon>Leptotrichiaceae</taxon>
        <taxon>Sebaldella</taxon>
    </lineage>
</organism>
<dbReference type="EMBL" id="CP001739">
    <property type="protein sequence ID" value="ACZ09622.1"/>
    <property type="molecule type" value="Genomic_DNA"/>
</dbReference>
<evidence type="ECO:0000313" key="5">
    <source>
        <dbReference type="Proteomes" id="UP000000845"/>
    </source>
</evidence>
<evidence type="ECO:0000313" key="4">
    <source>
        <dbReference type="EMBL" id="ACZ09622.1"/>
    </source>
</evidence>
<feature type="domain" description="Flavodoxin-like fold" evidence="3">
    <location>
        <begin position="3"/>
        <end position="168"/>
    </location>
</feature>